<dbReference type="GO" id="GO:0040011">
    <property type="term" value="P:locomotion"/>
    <property type="evidence" value="ECO:0007669"/>
    <property type="project" value="EnsemblMetazoa"/>
</dbReference>
<feature type="transmembrane region" description="Helical" evidence="2">
    <location>
        <begin position="384"/>
        <end position="403"/>
    </location>
</feature>
<evidence type="ECO:0000256" key="2">
    <source>
        <dbReference type="SAM" id="Phobius"/>
    </source>
</evidence>
<dbReference type="GO" id="GO:0040025">
    <property type="term" value="P:vulval development"/>
    <property type="evidence" value="ECO:0007669"/>
    <property type="project" value="EnsemblMetazoa"/>
</dbReference>
<name>A0A8R1I5D7_CAEJA</name>
<dbReference type="GO" id="GO:0007399">
    <property type="term" value="P:nervous system development"/>
    <property type="evidence" value="ECO:0007669"/>
    <property type="project" value="EnsemblMetazoa"/>
</dbReference>
<keyword evidence="2" id="KW-0472">Membrane</keyword>
<protein>
    <submittedName>
        <fullName evidence="3">Uncharacterized protein</fullName>
    </submittedName>
</protein>
<dbReference type="GO" id="GO:0090435">
    <property type="term" value="P:protein localization to nuclear envelope"/>
    <property type="evidence" value="ECO:0007669"/>
    <property type="project" value="EnsemblMetazoa"/>
</dbReference>
<feature type="compositionally biased region" description="Polar residues" evidence="1">
    <location>
        <begin position="347"/>
        <end position="356"/>
    </location>
</feature>
<evidence type="ECO:0000313" key="3">
    <source>
        <dbReference type="EnsemblMetazoa" id="CJA21120a.1"/>
    </source>
</evidence>
<proteinExistence type="predicted"/>
<accession>A0A8R1I5D7</accession>
<sequence>MKRKTTRLLAIATPIPPQKDDSTAGRQTPTMADISSQLMNIDDDFTEHFGGSTAIRLIEESKSHLRVVHKALEESNANMPQLSNFELIARSNLRQVDEALKVQSGGCQPSLLETSTLHDLRAEWANLYDSIRSPFVRIMHKVKKFAATLHEVSSMASYGDVVDIRSREDVMKALDAVTAIERRLSCERQELRELVASPTFREVANDLSREFDTVSEGYDDAVDRISKMAHSLYRVKGEWDAWNNRQNDIRSAMVRIESHLKDGQVDNKMIAEEMELCQERMNSLETMCNYLTSSLSLLQNDSNATKGLPDFKAELSIYSNALARLKDRFNDMARAPSIDHPPEPRPSRSSMTTQTGADMETETDDEPLSVVTAEAISSSRLIKLTFALSLLSALAAIIYYHVFGKPFGPHLTYVNGAPPV</sequence>
<keyword evidence="2" id="KW-0812">Transmembrane</keyword>
<keyword evidence="2" id="KW-1133">Transmembrane helix</keyword>
<evidence type="ECO:0000313" key="4">
    <source>
        <dbReference type="Proteomes" id="UP000005237"/>
    </source>
</evidence>
<dbReference type="GO" id="GO:0034993">
    <property type="term" value="C:meiotic nuclear membrane microtubule tethering complex"/>
    <property type="evidence" value="ECO:0007669"/>
    <property type="project" value="EnsemblMetazoa"/>
</dbReference>
<dbReference type="AlphaFoldDB" id="A0A8R1I5D7"/>
<dbReference type="GO" id="GO:0030473">
    <property type="term" value="P:nuclear migration along microtubule"/>
    <property type="evidence" value="ECO:0007669"/>
    <property type="project" value="EnsemblMetazoa"/>
</dbReference>
<dbReference type="GO" id="GO:0045503">
    <property type="term" value="F:dynein light chain binding"/>
    <property type="evidence" value="ECO:0007669"/>
    <property type="project" value="EnsemblMetazoa"/>
</dbReference>
<reference evidence="3" key="2">
    <citation type="submission" date="2022-06" db="UniProtKB">
        <authorList>
            <consortium name="EnsemblMetazoa"/>
        </authorList>
    </citation>
    <scope>IDENTIFICATION</scope>
    <source>
        <strain evidence="3">DF5081</strain>
    </source>
</reference>
<dbReference type="GO" id="GO:0018991">
    <property type="term" value="P:egg-laying behavior"/>
    <property type="evidence" value="ECO:0007669"/>
    <property type="project" value="EnsemblMetazoa"/>
</dbReference>
<evidence type="ECO:0000256" key="1">
    <source>
        <dbReference type="SAM" id="MobiDB-lite"/>
    </source>
</evidence>
<dbReference type="Proteomes" id="UP000005237">
    <property type="component" value="Unassembled WGS sequence"/>
</dbReference>
<reference evidence="4" key="1">
    <citation type="submission" date="2010-08" db="EMBL/GenBank/DDBJ databases">
        <authorList>
            <consortium name="Caenorhabditis japonica Sequencing Consortium"/>
            <person name="Wilson R.K."/>
        </authorList>
    </citation>
    <scope>NUCLEOTIDE SEQUENCE [LARGE SCALE GENOMIC DNA]</scope>
    <source>
        <strain evidence="4">DF5081</strain>
    </source>
</reference>
<keyword evidence="4" id="KW-1185">Reference proteome</keyword>
<dbReference type="GO" id="GO:0005640">
    <property type="term" value="C:nuclear outer membrane"/>
    <property type="evidence" value="ECO:0007669"/>
    <property type="project" value="EnsemblMetazoa"/>
</dbReference>
<feature type="region of interest" description="Disordered" evidence="1">
    <location>
        <begin position="333"/>
        <end position="367"/>
    </location>
</feature>
<organism evidence="3 4">
    <name type="scientific">Caenorhabditis japonica</name>
    <dbReference type="NCBI Taxonomy" id="281687"/>
    <lineage>
        <taxon>Eukaryota</taxon>
        <taxon>Metazoa</taxon>
        <taxon>Ecdysozoa</taxon>
        <taxon>Nematoda</taxon>
        <taxon>Chromadorea</taxon>
        <taxon>Rhabditida</taxon>
        <taxon>Rhabditina</taxon>
        <taxon>Rhabditomorpha</taxon>
        <taxon>Rhabditoidea</taxon>
        <taxon>Rhabditidae</taxon>
        <taxon>Peloderinae</taxon>
        <taxon>Caenorhabditis</taxon>
    </lineage>
</organism>
<dbReference type="EnsemblMetazoa" id="CJA21120a.1">
    <property type="protein sequence ID" value="CJA21120a.1"/>
    <property type="gene ID" value="WBGene00176692"/>
</dbReference>